<dbReference type="InterPro" id="IPR000198">
    <property type="entry name" value="RhoGAP_dom"/>
</dbReference>
<feature type="domain" description="Rho-GAP" evidence="3">
    <location>
        <begin position="760"/>
        <end position="949"/>
    </location>
</feature>
<accession>A0A8K0XKM7</accession>
<evidence type="ECO:0000259" key="4">
    <source>
        <dbReference type="PROSITE" id="PS51016"/>
    </source>
</evidence>
<dbReference type="Pfam" id="PF00620">
    <property type="entry name" value="RhoGAP"/>
    <property type="match status" value="1"/>
</dbReference>
<feature type="region of interest" description="Disordered" evidence="1">
    <location>
        <begin position="173"/>
        <end position="461"/>
    </location>
</feature>
<dbReference type="Gene3D" id="1.25.40.530">
    <property type="entry name" value="MyTH4 domain"/>
    <property type="match status" value="1"/>
</dbReference>
<evidence type="ECO:0000259" key="2">
    <source>
        <dbReference type="PROSITE" id="PS50020"/>
    </source>
</evidence>
<reference evidence="5" key="1">
    <citation type="journal article" date="2021" name="New Phytol.">
        <title>Evolutionary innovations through gain and loss of genes in the ectomycorrhizal Boletales.</title>
        <authorList>
            <person name="Wu G."/>
            <person name="Miyauchi S."/>
            <person name="Morin E."/>
            <person name="Kuo A."/>
            <person name="Drula E."/>
            <person name="Varga T."/>
            <person name="Kohler A."/>
            <person name="Feng B."/>
            <person name="Cao Y."/>
            <person name="Lipzen A."/>
            <person name="Daum C."/>
            <person name="Hundley H."/>
            <person name="Pangilinan J."/>
            <person name="Johnson J."/>
            <person name="Barry K."/>
            <person name="LaButti K."/>
            <person name="Ng V."/>
            <person name="Ahrendt S."/>
            <person name="Min B."/>
            <person name="Choi I.G."/>
            <person name="Park H."/>
            <person name="Plett J.M."/>
            <person name="Magnuson J."/>
            <person name="Spatafora J.W."/>
            <person name="Nagy L.G."/>
            <person name="Henrissat B."/>
            <person name="Grigoriev I.V."/>
            <person name="Yang Z.L."/>
            <person name="Xu J."/>
            <person name="Martin F.M."/>
        </authorList>
    </citation>
    <scope>NUCLEOTIDE SEQUENCE</scope>
    <source>
        <strain evidence="5">KKN 215</strain>
    </source>
</reference>
<feature type="compositionally biased region" description="Polar residues" evidence="1">
    <location>
        <begin position="624"/>
        <end position="633"/>
    </location>
</feature>
<dbReference type="Pfam" id="PF00784">
    <property type="entry name" value="MyTH4"/>
    <property type="match status" value="1"/>
</dbReference>
<feature type="region of interest" description="Disordered" evidence="1">
    <location>
        <begin position="956"/>
        <end position="982"/>
    </location>
</feature>
<dbReference type="SMART" id="SM00456">
    <property type="entry name" value="WW"/>
    <property type="match status" value="2"/>
</dbReference>
<feature type="compositionally biased region" description="Low complexity" evidence="1">
    <location>
        <begin position="216"/>
        <end position="245"/>
    </location>
</feature>
<name>A0A8K0XKM7_9AGAR</name>
<dbReference type="PROSITE" id="PS50020">
    <property type="entry name" value="WW_DOMAIN_2"/>
    <property type="match status" value="1"/>
</dbReference>
<sequence>MPVAAQPPPTQPKPSPLLNDRPSSSPQSATVPPSSSSDIPPAPELHVNGRPATAPDVASSPLRPSRSFTAPTGYQPGDGWGSKFWVTLVDPQTGVSFFACPASGEVSWDPPVGNFLLPPSPDGEWWEMIDETSGIPYYYQTKTGETVWERPQAFVIPLGVLQNTALGRRLSLTNRNSKNLSQNDPSSSSPTSKDGTPNAKPAYRRTRSNISENSPSHSLQTRRSQSSTRSSPSSSRQSHSAQSTPSPSPAKKSNIRRSISGERHTLQKDSQSPLAYQRGHPLAPIPGSPYATDSSPPPSPGGRKSSASGRSRTESRSSGKQRKESSEDSAKKASGEKTPVANGAAATGGLNRSLSSKSAHSTYAYRSPPPQSLTAALEMIALSSSQSPSMGPPTPVENNNHQDLRDSPSPSPSSPIEFREPPRISMDPTFGRYSRDVPREAPRVPATLKKPPMPTRNFSEPVGVRGKEISAPTLNKELTQNLSPIKNRALGKPILIKPQHSSTPQSQSPVQEGIPADIYREGPRRVSLNTGIHPILPDDLASDILQFSESRFARQYFSTHRTGFIFKRKVPVSQMMTWQKTPLSTPLLQCNNKLLQKEAIKVFRSIQRIMGDRAGPPPSGPSPHNGSTASLHSTTNSVLLEEERWLLGAGLMYGELRDEIYCQVMKQLTGNPSTESVFKGWQLLCVLLVTFPPSKNFEGSLQSYIQQATSQQEGRVDVMAKYCLRRLDNIARKGPRGKAPTLAEIETASDAAFHPSIFGESLDVIYRLQQRNYPHQKVPIILPFLADGILALGGTKSEGIFRVPGDGDAVSELKLRIDKGYYTLDGFDDPTILASCLKLWLRELCDPLVPEELYNDCIEHAQEPETCVQIVQRLPTINRRVVVFVVSFLQLFLEEKVMSVTKMTSANLALVMAPNLLRCNSDSIAVVFTNAAYEQTFVHNLLLHLKCSEVDPDYVPTHGHGAVPPPDSSQLRKSKSRRRANY</sequence>
<dbReference type="InterPro" id="IPR001202">
    <property type="entry name" value="WW_dom"/>
</dbReference>
<dbReference type="InterPro" id="IPR038185">
    <property type="entry name" value="MyTH4_dom_sf"/>
</dbReference>
<dbReference type="InterPro" id="IPR000857">
    <property type="entry name" value="MyTH4_dom"/>
</dbReference>
<evidence type="ECO:0000313" key="5">
    <source>
        <dbReference type="EMBL" id="KAH8079402.1"/>
    </source>
</evidence>
<dbReference type="PANTHER" id="PTHR45876:SF8">
    <property type="entry name" value="FI04035P"/>
    <property type="match status" value="1"/>
</dbReference>
<dbReference type="GO" id="GO:0005737">
    <property type="term" value="C:cytoplasm"/>
    <property type="evidence" value="ECO:0007669"/>
    <property type="project" value="TreeGrafter"/>
</dbReference>
<feature type="compositionally biased region" description="Polar residues" evidence="1">
    <location>
        <begin position="21"/>
        <end position="31"/>
    </location>
</feature>
<dbReference type="CDD" id="cd00201">
    <property type="entry name" value="WW"/>
    <property type="match status" value="1"/>
</dbReference>
<dbReference type="Proteomes" id="UP000813824">
    <property type="component" value="Unassembled WGS sequence"/>
</dbReference>
<feature type="compositionally biased region" description="Basic residues" evidence="1">
    <location>
        <begin position="972"/>
        <end position="982"/>
    </location>
</feature>
<feature type="domain" description="MyTH4" evidence="4">
    <location>
        <begin position="578"/>
        <end position="749"/>
    </location>
</feature>
<dbReference type="SMART" id="SM00139">
    <property type="entry name" value="MyTH4"/>
    <property type="match status" value="1"/>
</dbReference>
<feature type="compositionally biased region" description="Basic and acidic residues" evidence="1">
    <location>
        <begin position="433"/>
        <end position="442"/>
    </location>
</feature>
<evidence type="ECO:0000259" key="3">
    <source>
        <dbReference type="PROSITE" id="PS50238"/>
    </source>
</evidence>
<feature type="compositionally biased region" description="Polar residues" evidence="1">
    <location>
        <begin position="350"/>
        <end position="361"/>
    </location>
</feature>
<dbReference type="Gene3D" id="1.10.555.10">
    <property type="entry name" value="Rho GTPase activation protein"/>
    <property type="match status" value="1"/>
</dbReference>
<keyword evidence="6" id="KW-1185">Reference proteome</keyword>
<dbReference type="InterPro" id="IPR008936">
    <property type="entry name" value="Rho_GTPase_activation_prot"/>
</dbReference>
<feature type="domain" description="WW" evidence="2">
    <location>
        <begin position="120"/>
        <end position="153"/>
    </location>
</feature>
<feature type="compositionally biased region" description="Low complexity" evidence="1">
    <location>
        <begin position="177"/>
        <end position="194"/>
    </location>
</feature>
<feature type="region of interest" description="Disordered" evidence="1">
    <location>
        <begin position="611"/>
        <end position="633"/>
    </location>
</feature>
<dbReference type="Pfam" id="PF00397">
    <property type="entry name" value="WW"/>
    <property type="match status" value="1"/>
</dbReference>
<dbReference type="SUPFAM" id="SSF51045">
    <property type="entry name" value="WW domain"/>
    <property type="match status" value="1"/>
</dbReference>
<dbReference type="Gene3D" id="2.20.70.10">
    <property type="match status" value="1"/>
</dbReference>
<gene>
    <name evidence="5" type="ORF">BXZ70DRAFT_960721</name>
</gene>
<feature type="compositionally biased region" description="Low complexity" evidence="1">
    <location>
        <begin position="301"/>
        <end position="310"/>
    </location>
</feature>
<dbReference type="AlphaFoldDB" id="A0A8K0XKM7"/>
<feature type="compositionally biased region" description="Pro residues" evidence="1">
    <location>
        <begin position="1"/>
        <end position="15"/>
    </location>
</feature>
<dbReference type="PROSITE" id="PS51016">
    <property type="entry name" value="MYTH4"/>
    <property type="match status" value="1"/>
</dbReference>
<dbReference type="OrthoDB" id="437889at2759"/>
<evidence type="ECO:0008006" key="7">
    <source>
        <dbReference type="Google" id="ProtNLM"/>
    </source>
</evidence>
<evidence type="ECO:0000256" key="1">
    <source>
        <dbReference type="SAM" id="MobiDB-lite"/>
    </source>
</evidence>
<feature type="region of interest" description="Disordered" evidence="1">
    <location>
        <begin position="1"/>
        <end position="74"/>
    </location>
</feature>
<evidence type="ECO:0000313" key="6">
    <source>
        <dbReference type="Proteomes" id="UP000813824"/>
    </source>
</evidence>
<organism evidence="5 6">
    <name type="scientific">Cristinia sonorae</name>
    <dbReference type="NCBI Taxonomy" id="1940300"/>
    <lineage>
        <taxon>Eukaryota</taxon>
        <taxon>Fungi</taxon>
        <taxon>Dikarya</taxon>
        <taxon>Basidiomycota</taxon>
        <taxon>Agaricomycotina</taxon>
        <taxon>Agaricomycetes</taxon>
        <taxon>Agaricomycetidae</taxon>
        <taxon>Agaricales</taxon>
        <taxon>Pleurotineae</taxon>
        <taxon>Stephanosporaceae</taxon>
        <taxon>Cristinia</taxon>
    </lineage>
</organism>
<feature type="compositionally biased region" description="Basic and acidic residues" evidence="1">
    <location>
        <begin position="311"/>
        <end position="335"/>
    </location>
</feature>
<proteinExistence type="predicted"/>
<dbReference type="GO" id="GO:0005096">
    <property type="term" value="F:GTPase activator activity"/>
    <property type="evidence" value="ECO:0007669"/>
    <property type="project" value="TreeGrafter"/>
</dbReference>
<dbReference type="GO" id="GO:0007165">
    <property type="term" value="P:signal transduction"/>
    <property type="evidence" value="ECO:0007669"/>
    <property type="project" value="InterPro"/>
</dbReference>
<dbReference type="InterPro" id="IPR036020">
    <property type="entry name" value="WW_dom_sf"/>
</dbReference>
<dbReference type="PANTHER" id="PTHR45876">
    <property type="entry name" value="FI04035P"/>
    <property type="match status" value="1"/>
</dbReference>
<dbReference type="EMBL" id="JAEVFJ010000056">
    <property type="protein sequence ID" value="KAH8079402.1"/>
    <property type="molecule type" value="Genomic_DNA"/>
</dbReference>
<protein>
    <recommendedName>
        <fullName evidence="7">Rho GTPase-activating protein 39</fullName>
    </recommendedName>
</protein>
<dbReference type="SUPFAM" id="SSF48350">
    <property type="entry name" value="GTPase activation domain, GAP"/>
    <property type="match status" value="1"/>
</dbReference>
<dbReference type="FunFam" id="1.10.555.10:FF:000045">
    <property type="entry name" value="RhoGAP domain containing protein"/>
    <property type="match status" value="1"/>
</dbReference>
<comment type="caution">
    <text evidence="5">The sequence shown here is derived from an EMBL/GenBank/DDBJ whole genome shotgun (WGS) entry which is preliminary data.</text>
</comment>
<dbReference type="PROSITE" id="PS50238">
    <property type="entry name" value="RHOGAP"/>
    <property type="match status" value="1"/>
</dbReference>
<dbReference type="GO" id="GO:0005856">
    <property type="term" value="C:cytoskeleton"/>
    <property type="evidence" value="ECO:0007669"/>
    <property type="project" value="InterPro"/>
</dbReference>
<dbReference type="SMART" id="SM00324">
    <property type="entry name" value="RhoGAP"/>
    <property type="match status" value="1"/>
</dbReference>